<organism evidence="3 4">
    <name type="scientific">Hanseniaspora valbyensis NRRL Y-1626</name>
    <dbReference type="NCBI Taxonomy" id="766949"/>
    <lineage>
        <taxon>Eukaryota</taxon>
        <taxon>Fungi</taxon>
        <taxon>Dikarya</taxon>
        <taxon>Ascomycota</taxon>
        <taxon>Saccharomycotina</taxon>
        <taxon>Saccharomycetes</taxon>
        <taxon>Saccharomycodales</taxon>
        <taxon>Saccharomycodaceae</taxon>
        <taxon>Hanseniaspora</taxon>
    </lineage>
</organism>
<keyword evidence="3" id="KW-0378">Hydrolase</keyword>
<dbReference type="Pfam" id="PF12146">
    <property type="entry name" value="Hydrolase_4"/>
    <property type="match status" value="1"/>
</dbReference>
<protein>
    <submittedName>
        <fullName evidence="3">Alpha/beta-hydrolase</fullName>
    </submittedName>
</protein>
<dbReference type="SUPFAM" id="SSF53474">
    <property type="entry name" value="alpha/beta-Hydrolases"/>
    <property type="match status" value="1"/>
</dbReference>
<dbReference type="EMBL" id="LXPE01000136">
    <property type="protein sequence ID" value="OBA25343.1"/>
    <property type="molecule type" value="Genomic_DNA"/>
</dbReference>
<dbReference type="GO" id="GO:0016020">
    <property type="term" value="C:membrane"/>
    <property type="evidence" value="ECO:0007669"/>
    <property type="project" value="TreeGrafter"/>
</dbReference>
<feature type="domain" description="Serine aminopeptidase S33" evidence="2">
    <location>
        <begin position="123"/>
        <end position="233"/>
    </location>
</feature>
<feature type="non-terminal residue" evidence="3">
    <location>
        <position position="271"/>
    </location>
</feature>
<dbReference type="InterPro" id="IPR022742">
    <property type="entry name" value="Hydrolase_4"/>
</dbReference>
<keyword evidence="4" id="KW-1185">Reference proteome</keyword>
<dbReference type="Gene3D" id="3.40.50.1820">
    <property type="entry name" value="alpha/beta hydrolase"/>
    <property type="match status" value="1"/>
</dbReference>
<dbReference type="InterPro" id="IPR029058">
    <property type="entry name" value="AB_hydrolase_fold"/>
</dbReference>
<accession>A0A1B7T9F6</accession>
<dbReference type="OrthoDB" id="10249433at2759"/>
<evidence type="ECO:0000256" key="1">
    <source>
        <dbReference type="SAM" id="Phobius"/>
    </source>
</evidence>
<dbReference type="InterPro" id="IPR000073">
    <property type="entry name" value="AB_hydrolase_1"/>
</dbReference>
<dbReference type="PANTHER" id="PTHR12277">
    <property type="entry name" value="ALPHA/BETA HYDROLASE DOMAIN-CONTAINING PROTEIN"/>
    <property type="match status" value="1"/>
</dbReference>
<keyword evidence="1" id="KW-0812">Transmembrane</keyword>
<sequence length="271" mass="31115">MISNTSSNNSFFSFSFFQVIKMSIIASTVITTIGLTALYVNQNKLIYPSWVNNSTKIVDKPTEFQYPELLPYFKEEYITTSDNIKLQLYSFNKPDYTSKKTLLIFRPNAGNIGHSLPRINYMFHKYDFNVVIWSYRGYGFSEGSPSEIGIKKDSIAVYDFLVKNKYIIEENKDKKKLILLGTSIGGAVAVDFAHEYPSHISSMILENTFLSLSKVIPYVLPWFKYMVPMCHEKWASEKIIGDLNPDMSLLILNSMKDEVVPPNHSVKLYEL</sequence>
<dbReference type="PANTHER" id="PTHR12277:SF81">
    <property type="entry name" value="PROTEIN ABHD13"/>
    <property type="match status" value="1"/>
</dbReference>
<proteinExistence type="predicted"/>
<comment type="caution">
    <text evidence="3">The sequence shown here is derived from an EMBL/GenBank/DDBJ whole genome shotgun (WGS) entry which is preliminary data.</text>
</comment>
<feature type="transmembrane region" description="Helical" evidence="1">
    <location>
        <begin position="20"/>
        <end position="40"/>
    </location>
</feature>
<evidence type="ECO:0000313" key="3">
    <source>
        <dbReference type="EMBL" id="OBA25343.1"/>
    </source>
</evidence>
<dbReference type="GO" id="GO:0008474">
    <property type="term" value="F:palmitoyl-(protein) hydrolase activity"/>
    <property type="evidence" value="ECO:0007669"/>
    <property type="project" value="TreeGrafter"/>
</dbReference>
<evidence type="ECO:0000259" key="2">
    <source>
        <dbReference type="Pfam" id="PF12146"/>
    </source>
</evidence>
<gene>
    <name evidence="3" type="ORF">HANVADRAFT_27191</name>
</gene>
<keyword evidence="1" id="KW-1133">Transmembrane helix</keyword>
<keyword evidence="1" id="KW-0472">Membrane</keyword>
<name>A0A1B7T9F6_9ASCO</name>
<evidence type="ECO:0000313" key="4">
    <source>
        <dbReference type="Proteomes" id="UP000092321"/>
    </source>
</evidence>
<dbReference type="PRINTS" id="PR00111">
    <property type="entry name" value="ABHYDROLASE"/>
</dbReference>
<dbReference type="Proteomes" id="UP000092321">
    <property type="component" value="Unassembled WGS sequence"/>
</dbReference>
<reference evidence="4" key="1">
    <citation type="journal article" date="2016" name="Proc. Natl. Acad. Sci. U.S.A.">
        <title>Comparative genomics of biotechnologically important yeasts.</title>
        <authorList>
            <person name="Riley R."/>
            <person name="Haridas S."/>
            <person name="Wolfe K.H."/>
            <person name="Lopes M.R."/>
            <person name="Hittinger C.T."/>
            <person name="Goeker M."/>
            <person name="Salamov A.A."/>
            <person name="Wisecaver J.H."/>
            <person name="Long T.M."/>
            <person name="Calvey C.H."/>
            <person name="Aerts A.L."/>
            <person name="Barry K.W."/>
            <person name="Choi C."/>
            <person name="Clum A."/>
            <person name="Coughlan A.Y."/>
            <person name="Deshpande S."/>
            <person name="Douglass A.P."/>
            <person name="Hanson S.J."/>
            <person name="Klenk H.-P."/>
            <person name="LaButti K.M."/>
            <person name="Lapidus A."/>
            <person name="Lindquist E.A."/>
            <person name="Lipzen A.M."/>
            <person name="Meier-Kolthoff J.P."/>
            <person name="Ohm R.A."/>
            <person name="Otillar R.P."/>
            <person name="Pangilinan J.L."/>
            <person name="Peng Y."/>
            <person name="Rokas A."/>
            <person name="Rosa C.A."/>
            <person name="Scheuner C."/>
            <person name="Sibirny A.A."/>
            <person name="Slot J.C."/>
            <person name="Stielow J.B."/>
            <person name="Sun H."/>
            <person name="Kurtzman C.P."/>
            <person name="Blackwell M."/>
            <person name="Grigoriev I.V."/>
            <person name="Jeffries T.W."/>
        </authorList>
    </citation>
    <scope>NUCLEOTIDE SEQUENCE [LARGE SCALE GENOMIC DNA]</scope>
    <source>
        <strain evidence="4">NRRL Y-1626</strain>
    </source>
</reference>
<dbReference type="AlphaFoldDB" id="A0A1B7T9F6"/>